<dbReference type="GO" id="GO:0003677">
    <property type="term" value="F:DNA binding"/>
    <property type="evidence" value="ECO:0007669"/>
    <property type="project" value="InterPro"/>
</dbReference>
<feature type="domain" description="Helicase ATP-binding" evidence="1">
    <location>
        <begin position="45"/>
        <end position="264"/>
    </location>
</feature>
<dbReference type="InterPro" id="IPR006935">
    <property type="entry name" value="Helicase/UvrB_N"/>
</dbReference>
<dbReference type="GO" id="GO:0005524">
    <property type="term" value="F:ATP binding"/>
    <property type="evidence" value="ECO:0007669"/>
    <property type="project" value="InterPro"/>
</dbReference>
<dbReference type="SMART" id="SM00487">
    <property type="entry name" value="DEXDc"/>
    <property type="match status" value="1"/>
</dbReference>
<dbReference type="AlphaFoldDB" id="A0A1C9ZZ31"/>
<dbReference type="InterPro" id="IPR014001">
    <property type="entry name" value="Helicase_ATP-bd"/>
</dbReference>
<dbReference type="GO" id="GO:0005829">
    <property type="term" value="C:cytosol"/>
    <property type="evidence" value="ECO:0007669"/>
    <property type="project" value="TreeGrafter"/>
</dbReference>
<sequence length="848" mass="97354">MFALKQYQQKILDALSDFLSKARIFDAETAFCKISQNSNKNYKPIAELPSVPYICLRVPTGGGKTYLAANTVKIVSQNYLDRDFPVVLWLTPTTTIKEQTIDTLKNINHPNRQVLESAFNGNVGIYDILEFDMIRPQDIRKKACIIVSTIQSFRVDKTEGRLIYAHNENLEVHFDFASVPDDIKLGLERIESGQDVGKIKYSFSNLLHINKPLVIVDEAHNATTELSYKVMERVNPACIVEFTATPAINSNVLVKVSALELKAEEMIKLPIILTESQSWGESVSRSVLKRKKLAEIAAKDEQYIRPIVLIQAESKGRDVTVEVVKDYLLKNEKVYEEQIAVATGEQRELDNIDILDRECKIEYVITKQALKEGWDCPFAYIFCSVANTKSAKDVEQLLGRVLRMPYAVKRSSEELNKAYAFVSSSCWTNSVNFLQDKLVSMGFENWEAENMLQQDLLRLKEVNPVTFTSKNLDISHLSQSEIEALGLSKNQNGTTVKLTQNTPKELLEKIHVLLPEDEKEKFENTMRFLVRNKMPSPAQAFEGIDVPALCLNIDGTWIKVIDRECYLQDGWNLLDYGAELSEYEFSIRNEGKSFEINVKGEKIVIRRIPQTLDMDLEYTDSKWSELDLSMWLDRRLKQVDIEQSVLIEFLKKIVEYLKSERDISLPNLVRTRFILAEVIGNKIKKYRHEAYAKAYKKLFVASNPNIETRKDFSFKLGNEFSYMYQGSKIFNKHLYAYVGKMNSEEEECAEFIDSLEEVKCWVRNSESTGDSFFLPTSTDNFYPDFVVLLNDARILVVEYKGEHLLSNDDSKEKQEIGQLWQDKSGGKCLFLMTSKEDLRWKIADKIKG</sequence>
<dbReference type="EMBL" id="LC153687">
    <property type="protein sequence ID" value="BAV59421.1"/>
    <property type="molecule type" value="Genomic_DNA"/>
</dbReference>
<dbReference type="PANTHER" id="PTHR47396">
    <property type="entry name" value="TYPE I RESTRICTION ENZYME ECOKI R PROTEIN"/>
    <property type="match status" value="1"/>
</dbReference>
<dbReference type="REBASE" id="251360">
    <property type="entry name" value="Esp005ORFVP"/>
</dbReference>
<dbReference type="SUPFAM" id="SSF52540">
    <property type="entry name" value="P-loop containing nucleoside triphosphate hydrolases"/>
    <property type="match status" value="2"/>
</dbReference>
<dbReference type="InterPro" id="IPR050742">
    <property type="entry name" value="Helicase_Restrict-Modif_Enz"/>
</dbReference>
<reference evidence="2" key="1">
    <citation type="journal article" date="2016" name="Genome Biol. Evol.">
        <title>Comparison of intracellular "Ca. Endomicrobium trichonymphae" genomovars illuminates the requirement and decay of defense systems against foreign DNA.</title>
        <authorList>
            <person name="Izawa K."/>
            <person name="Kuwahara H."/>
            <person name="Kihara K."/>
            <person name="Yuki M."/>
            <person name="Lo N."/>
            <person name="Ito T."/>
            <person name="Ohkuma M."/>
            <person name="Hongoh Y."/>
        </authorList>
    </citation>
    <scope>NUCLEOTIDE SEQUENCE</scope>
    <source>
        <strain evidence="2">MdDo-005</strain>
    </source>
</reference>
<evidence type="ECO:0000259" key="1">
    <source>
        <dbReference type="PROSITE" id="PS51192"/>
    </source>
</evidence>
<dbReference type="PANTHER" id="PTHR47396:SF1">
    <property type="entry name" value="ATP-DEPENDENT HELICASE IRC3-RELATED"/>
    <property type="match status" value="1"/>
</dbReference>
<organism evidence="2">
    <name type="scientific">Candidatus Endomicrobium sp. MdDo-005</name>
    <dbReference type="NCBI Taxonomy" id="1837115"/>
    <lineage>
        <taxon>Bacteria</taxon>
        <taxon>Pseudomonadati</taxon>
        <taxon>Elusimicrobiota</taxon>
        <taxon>Endomicrobiia</taxon>
        <taxon>Endomicrobiales</taxon>
        <taxon>Endomicrobiaceae</taxon>
        <taxon>Endomicrobium</taxon>
    </lineage>
</organism>
<dbReference type="InterPro" id="IPR027417">
    <property type="entry name" value="P-loop_NTPase"/>
</dbReference>
<proteinExistence type="predicted"/>
<dbReference type="PROSITE" id="PS51192">
    <property type="entry name" value="HELICASE_ATP_BIND_1"/>
    <property type="match status" value="1"/>
</dbReference>
<accession>A0A1C9ZZ31</accession>
<name>A0A1C9ZZ31_9BACT</name>
<protein>
    <submittedName>
        <fullName evidence="2">Type III restriction enzyme</fullName>
    </submittedName>
</protein>
<dbReference type="Pfam" id="PF04851">
    <property type="entry name" value="ResIII"/>
    <property type="match status" value="1"/>
</dbReference>
<dbReference type="GO" id="GO:0016787">
    <property type="term" value="F:hydrolase activity"/>
    <property type="evidence" value="ECO:0007669"/>
    <property type="project" value="InterPro"/>
</dbReference>
<evidence type="ECO:0000313" key="2">
    <source>
        <dbReference type="EMBL" id="BAV59421.1"/>
    </source>
</evidence>
<dbReference type="Gene3D" id="3.40.50.300">
    <property type="entry name" value="P-loop containing nucleotide triphosphate hydrolases"/>
    <property type="match status" value="1"/>
</dbReference>
<dbReference type="CDD" id="cd18785">
    <property type="entry name" value="SF2_C"/>
    <property type="match status" value="1"/>
</dbReference>